<reference evidence="1" key="1">
    <citation type="submission" date="2015-06" db="EMBL/GenBank/DDBJ databases">
        <authorList>
            <person name="Nguyen H."/>
        </authorList>
    </citation>
    <scope>NUCLEOTIDE SEQUENCE</scope>
    <source>
        <strain evidence="1">DAOM 180753</strain>
    </source>
</reference>
<evidence type="ECO:0000313" key="2">
    <source>
        <dbReference type="Proteomes" id="UP001227192"/>
    </source>
</evidence>
<comment type="caution">
    <text evidence="1">The sequence shown here is derived from an EMBL/GenBank/DDBJ whole genome shotgun (WGS) entry which is preliminary data.</text>
</comment>
<proteinExistence type="predicted"/>
<protein>
    <submittedName>
        <fullName evidence="1">Uncharacterized protein</fullName>
    </submittedName>
</protein>
<reference evidence="1" key="2">
    <citation type="journal article" date="2016" name="Fungal Biol.">
        <title>Ochratoxin A production by Penicillium thymicola.</title>
        <authorList>
            <person name="Nguyen H.D.T."/>
            <person name="McMullin D.R."/>
            <person name="Ponomareva E."/>
            <person name="Riley R."/>
            <person name="Pomraning K.R."/>
            <person name="Baker S.E."/>
            <person name="Seifert K.A."/>
        </authorList>
    </citation>
    <scope>NUCLEOTIDE SEQUENCE</scope>
    <source>
        <strain evidence="1">DAOM 180753</strain>
    </source>
</reference>
<gene>
    <name evidence="1" type="ORF">VN97_g5988</name>
</gene>
<sequence length="66" mass="7468">MDDQGRFRSHRSTADQPHSLEFAVPRLFVPVPSLTSSNGTSRAGLTLNNCRAQIKRKFIQVQKKKN</sequence>
<organism evidence="1 2">
    <name type="scientific">Penicillium thymicola</name>
    <dbReference type="NCBI Taxonomy" id="293382"/>
    <lineage>
        <taxon>Eukaryota</taxon>
        <taxon>Fungi</taxon>
        <taxon>Dikarya</taxon>
        <taxon>Ascomycota</taxon>
        <taxon>Pezizomycotina</taxon>
        <taxon>Eurotiomycetes</taxon>
        <taxon>Eurotiomycetidae</taxon>
        <taxon>Eurotiales</taxon>
        <taxon>Aspergillaceae</taxon>
        <taxon>Penicillium</taxon>
    </lineage>
</organism>
<accession>A0AAI9TII5</accession>
<dbReference type="AlphaFoldDB" id="A0AAI9TII5"/>
<dbReference type="Proteomes" id="UP001227192">
    <property type="component" value="Unassembled WGS sequence"/>
</dbReference>
<name>A0AAI9TII5_PENTH</name>
<keyword evidence="2" id="KW-1185">Reference proteome</keyword>
<dbReference type="EMBL" id="LACB01000165">
    <property type="protein sequence ID" value="KAJ9487338.1"/>
    <property type="molecule type" value="Genomic_DNA"/>
</dbReference>
<evidence type="ECO:0000313" key="1">
    <source>
        <dbReference type="EMBL" id="KAJ9487338.1"/>
    </source>
</evidence>